<dbReference type="PROSITE" id="PS51257">
    <property type="entry name" value="PROKAR_LIPOPROTEIN"/>
    <property type="match status" value="1"/>
</dbReference>
<gene>
    <name evidence="1" type="ORF">ACFO0R_22845</name>
</gene>
<name>A0ABV8ZXP2_9NEIS</name>
<evidence type="ECO:0000313" key="1">
    <source>
        <dbReference type="EMBL" id="MFC4492458.1"/>
    </source>
</evidence>
<dbReference type="EMBL" id="JBHSEK010000030">
    <property type="protein sequence ID" value="MFC4492458.1"/>
    <property type="molecule type" value="Genomic_DNA"/>
</dbReference>
<evidence type="ECO:0000313" key="2">
    <source>
        <dbReference type="Proteomes" id="UP001595999"/>
    </source>
</evidence>
<dbReference type="InterPro" id="IPR021733">
    <property type="entry name" value="DUF3304"/>
</dbReference>
<organism evidence="1 2">
    <name type="scientific">Chromobacterium aquaticum</name>
    <dbReference type="NCBI Taxonomy" id="467180"/>
    <lineage>
        <taxon>Bacteria</taxon>
        <taxon>Pseudomonadati</taxon>
        <taxon>Pseudomonadota</taxon>
        <taxon>Betaproteobacteria</taxon>
        <taxon>Neisseriales</taxon>
        <taxon>Chromobacteriaceae</taxon>
        <taxon>Chromobacterium</taxon>
    </lineage>
</organism>
<keyword evidence="2" id="KW-1185">Reference proteome</keyword>
<dbReference type="RefSeq" id="WP_231464808.1">
    <property type="nucleotide sequence ID" value="NZ_JAJOHW010000150.1"/>
</dbReference>
<proteinExistence type="predicted"/>
<comment type="caution">
    <text evidence="1">The sequence shown here is derived from an EMBL/GenBank/DDBJ whole genome shotgun (WGS) entry which is preliminary data.</text>
</comment>
<dbReference type="Proteomes" id="UP001595999">
    <property type="component" value="Unassembled WGS sequence"/>
</dbReference>
<dbReference type="Pfam" id="PF11745">
    <property type="entry name" value="DUF3304"/>
    <property type="match status" value="1"/>
</dbReference>
<accession>A0ABV8ZXP2</accession>
<protein>
    <submittedName>
        <fullName evidence="1">DUF3304 domain-containing protein</fullName>
    </submittedName>
</protein>
<sequence length="201" mass="21666">MRAPNRGEMAAVHMPWLAWAACGVLALGLAACQTIAPPKTLGAGARVVNTVAGTSIVRASFNGQGMGGGGGEECCVSLPEQWRPGMTATIEWVVDPSPELNPDGRRAPPWNPDGTTPPEWLRWMKEHQANYVRRKVTMAVPRYEKVSSLVLVFLPCDEVYPLIDSVEQGRVFGGLRGLASSEWDDEVIRRLGAGKVCAAGR</sequence>
<reference evidence="2" key="1">
    <citation type="journal article" date="2019" name="Int. J. Syst. Evol. Microbiol.">
        <title>The Global Catalogue of Microorganisms (GCM) 10K type strain sequencing project: providing services to taxonomists for standard genome sequencing and annotation.</title>
        <authorList>
            <consortium name="The Broad Institute Genomics Platform"/>
            <consortium name="The Broad Institute Genome Sequencing Center for Infectious Disease"/>
            <person name="Wu L."/>
            <person name="Ma J."/>
        </authorList>
    </citation>
    <scope>NUCLEOTIDE SEQUENCE [LARGE SCALE GENOMIC DNA]</scope>
    <source>
        <strain evidence="2">CGMCC 4.7608</strain>
    </source>
</reference>